<reference evidence="2 3" key="1">
    <citation type="journal article" date="2021" name="Nat. Plants">
        <title>The Taxus genome provides insights into paclitaxel biosynthesis.</title>
        <authorList>
            <person name="Xiong X."/>
            <person name="Gou J."/>
            <person name="Liao Q."/>
            <person name="Li Y."/>
            <person name="Zhou Q."/>
            <person name="Bi G."/>
            <person name="Li C."/>
            <person name="Du R."/>
            <person name="Wang X."/>
            <person name="Sun T."/>
            <person name="Guo L."/>
            <person name="Liang H."/>
            <person name="Lu P."/>
            <person name="Wu Y."/>
            <person name="Zhang Z."/>
            <person name="Ro D.K."/>
            <person name="Shang Y."/>
            <person name="Huang S."/>
            <person name="Yan J."/>
        </authorList>
    </citation>
    <scope>NUCLEOTIDE SEQUENCE [LARGE SCALE GENOMIC DNA]</scope>
    <source>
        <strain evidence="2">Ta-2019</strain>
    </source>
</reference>
<feature type="non-terminal residue" evidence="2">
    <location>
        <position position="203"/>
    </location>
</feature>
<evidence type="ECO:0000259" key="1">
    <source>
        <dbReference type="PROSITE" id="PS51384"/>
    </source>
</evidence>
<dbReference type="EMBL" id="JAHRHJ020003144">
    <property type="protein sequence ID" value="KAH9292417.1"/>
    <property type="molecule type" value="Genomic_DNA"/>
</dbReference>
<gene>
    <name evidence="2" type="ORF">KI387_042407</name>
</gene>
<dbReference type="Gene3D" id="2.40.30.10">
    <property type="entry name" value="Translation factors"/>
    <property type="match status" value="1"/>
</dbReference>
<dbReference type="PANTHER" id="PTHR47215:SF1">
    <property type="entry name" value="F9L1.8 PROTEIN"/>
    <property type="match status" value="1"/>
</dbReference>
<dbReference type="SUPFAM" id="SSF63380">
    <property type="entry name" value="Riboflavin synthase domain-like"/>
    <property type="match status" value="1"/>
</dbReference>
<organism evidence="2 3">
    <name type="scientific">Taxus chinensis</name>
    <name type="common">Chinese yew</name>
    <name type="synonym">Taxus wallichiana var. chinensis</name>
    <dbReference type="NCBI Taxonomy" id="29808"/>
    <lineage>
        <taxon>Eukaryota</taxon>
        <taxon>Viridiplantae</taxon>
        <taxon>Streptophyta</taxon>
        <taxon>Embryophyta</taxon>
        <taxon>Tracheophyta</taxon>
        <taxon>Spermatophyta</taxon>
        <taxon>Pinopsida</taxon>
        <taxon>Pinidae</taxon>
        <taxon>Conifers II</taxon>
        <taxon>Cupressales</taxon>
        <taxon>Taxaceae</taxon>
        <taxon>Taxus</taxon>
    </lineage>
</organism>
<feature type="domain" description="FAD-binding FR-type" evidence="1">
    <location>
        <begin position="79"/>
        <end position="182"/>
    </location>
</feature>
<dbReference type="GO" id="GO:0016491">
    <property type="term" value="F:oxidoreductase activity"/>
    <property type="evidence" value="ECO:0007669"/>
    <property type="project" value="InterPro"/>
</dbReference>
<keyword evidence="3" id="KW-1185">Reference proteome</keyword>
<dbReference type="PROSITE" id="PS51384">
    <property type="entry name" value="FAD_FR"/>
    <property type="match status" value="1"/>
</dbReference>
<evidence type="ECO:0000313" key="3">
    <source>
        <dbReference type="Proteomes" id="UP000824469"/>
    </source>
</evidence>
<dbReference type="InterPro" id="IPR017927">
    <property type="entry name" value="FAD-bd_FR_type"/>
</dbReference>
<proteinExistence type="predicted"/>
<name>A0AA38C8P4_TAXCH</name>
<accession>A0AA38C8P4</accession>
<dbReference type="Proteomes" id="UP000824469">
    <property type="component" value="Unassembled WGS sequence"/>
</dbReference>
<dbReference type="AlphaFoldDB" id="A0AA38C8P4"/>
<sequence length="203" mass="22128">MATMPISLQQPSSVLSATKPLLLRSDAPFPCDRINYASCPMAAGHMLARRFSGPLLRRSYDRLIPRARNVALAAWKQEVLWAEAPIVEADRAAESLYHVALDISDNQELMAGHTTPGQFVQVRVRDSRPAFLAIASPPALSSEGRLEFLIKDVEGSTTELICDLRKGDSVELSQVLGNGFDICQISPPQEYSAVFLFATGSGI</sequence>
<evidence type="ECO:0000313" key="2">
    <source>
        <dbReference type="EMBL" id="KAH9292417.1"/>
    </source>
</evidence>
<dbReference type="InterPro" id="IPR017938">
    <property type="entry name" value="Riboflavin_synthase-like_b-brl"/>
</dbReference>
<dbReference type="PANTHER" id="PTHR47215">
    <property type="match status" value="1"/>
</dbReference>
<protein>
    <recommendedName>
        <fullName evidence="1">FAD-binding FR-type domain-containing protein</fullName>
    </recommendedName>
</protein>
<comment type="caution">
    <text evidence="2">The sequence shown here is derived from an EMBL/GenBank/DDBJ whole genome shotgun (WGS) entry which is preliminary data.</text>
</comment>